<dbReference type="KEGG" id="spse:SULPSESMR1_01474"/>
<dbReference type="OrthoDB" id="195732at2"/>
<dbReference type="RefSeq" id="WP_089420222.1">
    <property type="nucleotide sequence ID" value="NZ_CP022415.1"/>
</dbReference>
<organism evidence="2 3">
    <name type="scientific">Pseudosulfitobacter pseudonitzschiae</name>
    <dbReference type="NCBI Taxonomy" id="1402135"/>
    <lineage>
        <taxon>Bacteria</taxon>
        <taxon>Pseudomonadati</taxon>
        <taxon>Pseudomonadota</taxon>
        <taxon>Alphaproteobacteria</taxon>
        <taxon>Rhodobacterales</taxon>
        <taxon>Roseobacteraceae</taxon>
        <taxon>Pseudosulfitobacter</taxon>
    </lineage>
</organism>
<evidence type="ECO:0000256" key="1">
    <source>
        <dbReference type="SAM" id="SignalP"/>
    </source>
</evidence>
<evidence type="ECO:0000313" key="2">
    <source>
        <dbReference type="EMBL" id="ASM72290.1"/>
    </source>
</evidence>
<feature type="signal peptide" evidence="1">
    <location>
        <begin position="1"/>
        <end position="20"/>
    </location>
</feature>
<sequence length="191" mass="20064">MIKHLTIAAFALGMFTAPLAAAEPADAMTQYVTEKVVAWLQTDDVVAAITAKNAQTGALTVQEVDDLDRDWRAQVGQADKPLILSVLDTPLSASLADHVAGSGGMITEIFVMDSQGLNVAASAVTSDYWQGDEAKFQQTFDVGPGAVHVSEVELDESTQTYQAQVSVSLTDPATGALIGAVTFGLNAQAFF</sequence>
<reference evidence="2 3" key="1">
    <citation type="submission" date="2017-07" db="EMBL/GenBank/DDBJ databases">
        <title>Genome Sequence of Sulfitobacter pseudonitzschiae Strain SMR1 Isolated from a culture of the Diatom Skeletonema marinoi.</title>
        <authorList>
            <person name="Topel M."/>
            <person name="Pinder M.I.M."/>
            <person name="Johansson O.N."/>
            <person name="Kourtchenko O."/>
            <person name="Godhe A."/>
            <person name="Clarke A.K."/>
        </authorList>
    </citation>
    <scope>NUCLEOTIDE SEQUENCE [LARGE SCALE GENOMIC DNA]</scope>
    <source>
        <strain evidence="2 3">SMR1</strain>
    </source>
</reference>
<dbReference type="EMBL" id="CP022415">
    <property type="protein sequence ID" value="ASM72290.1"/>
    <property type="molecule type" value="Genomic_DNA"/>
</dbReference>
<proteinExistence type="predicted"/>
<evidence type="ECO:0000313" key="3">
    <source>
        <dbReference type="Proteomes" id="UP000199754"/>
    </source>
</evidence>
<name>A0A221K091_9RHOB</name>
<feature type="chain" id="PRO_5012533173" evidence="1">
    <location>
        <begin position="21"/>
        <end position="191"/>
    </location>
</feature>
<keyword evidence="3" id="KW-1185">Reference proteome</keyword>
<keyword evidence="1" id="KW-0732">Signal</keyword>
<protein>
    <submittedName>
        <fullName evidence="2">Uncharacterized protein</fullName>
    </submittedName>
</protein>
<dbReference type="Proteomes" id="UP000199754">
    <property type="component" value="Chromosome"/>
</dbReference>
<accession>A0A221K091</accession>
<dbReference type="AlphaFoldDB" id="A0A221K091"/>
<gene>
    <name evidence="2" type="ORF">SULPSESMR1_01474</name>
</gene>